<keyword evidence="3" id="KW-1185">Reference proteome</keyword>
<dbReference type="Pfam" id="PF00072">
    <property type="entry name" value="Response_reg"/>
    <property type="match status" value="1"/>
</dbReference>
<dbReference type="InterPro" id="IPR011006">
    <property type="entry name" value="CheY-like_superfamily"/>
</dbReference>
<dbReference type="RefSeq" id="WP_106645728.1">
    <property type="nucleotide sequence ID" value="NZ_BMGO01000001.1"/>
</dbReference>
<dbReference type="Gene3D" id="3.40.50.2300">
    <property type="match status" value="1"/>
</dbReference>
<dbReference type="GO" id="GO:0000156">
    <property type="term" value="F:phosphorelay response regulator activity"/>
    <property type="evidence" value="ECO:0007669"/>
    <property type="project" value="InterPro"/>
</dbReference>
<dbReference type="FunFam" id="3.40.50.2300:FF:000051">
    <property type="entry name" value="Two-component response regulator yehT"/>
    <property type="match status" value="1"/>
</dbReference>
<dbReference type="InterPro" id="IPR001789">
    <property type="entry name" value="Sig_transdc_resp-reg_receiver"/>
</dbReference>
<dbReference type="Pfam" id="PF04397">
    <property type="entry name" value="LytTR"/>
    <property type="match status" value="1"/>
</dbReference>
<reference evidence="2 3" key="1">
    <citation type="submission" date="2017-12" db="EMBL/GenBank/DDBJ databases">
        <title>Kangiella profundi FT102 completed genome.</title>
        <authorList>
            <person name="Xu J."/>
            <person name="Wang J."/>
            <person name="Lu Y."/>
        </authorList>
    </citation>
    <scope>NUCLEOTIDE SEQUENCE [LARGE SCALE GENOMIC DNA]</scope>
    <source>
        <strain evidence="2 3">FT102</strain>
    </source>
</reference>
<dbReference type="PANTHER" id="PTHR37299">
    <property type="entry name" value="TRANSCRIPTIONAL REGULATOR-RELATED"/>
    <property type="match status" value="1"/>
</dbReference>
<name>A0A2K9ABR1_9GAMM</name>
<dbReference type="Gene3D" id="2.40.50.1020">
    <property type="entry name" value="LytTr DNA-binding domain"/>
    <property type="match status" value="1"/>
</dbReference>
<dbReference type="SMART" id="SM00448">
    <property type="entry name" value="REC"/>
    <property type="match status" value="1"/>
</dbReference>
<dbReference type="KEGG" id="kpd:CW740_00570"/>
<evidence type="ECO:0000313" key="3">
    <source>
        <dbReference type="Proteomes" id="UP000232693"/>
    </source>
</evidence>
<dbReference type="InterPro" id="IPR046947">
    <property type="entry name" value="LytR-like"/>
</dbReference>
<dbReference type="SMART" id="SM00850">
    <property type="entry name" value="LytTR"/>
    <property type="match status" value="1"/>
</dbReference>
<protein>
    <submittedName>
        <fullName evidence="2">DNA-binding response regulator</fullName>
    </submittedName>
</protein>
<proteinExistence type="predicted"/>
<organism evidence="2 3">
    <name type="scientific">Kangiella profundi</name>
    <dbReference type="NCBI Taxonomy" id="1561924"/>
    <lineage>
        <taxon>Bacteria</taxon>
        <taxon>Pseudomonadati</taxon>
        <taxon>Pseudomonadota</taxon>
        <taxon>Gammaproteobacteria</taxon>
        <taxon>Kangiellales</taxon>
        <taxon>Kangiellaceae</taxon>
        <taxon>Kangiella</taxon>
    </lineage>
</organism>
<evidence type="ECO:0000256" key="1">
    <source>
        <dbReference type="ARBA" id="ARBA00023012"/>
    </source>
</evidence>
<dbReference type="EMBL" id="CP025120">
    <property type="protein sequence ID" value="AUD77806.1"/>
    <property type="molecule type" value="Genomic_DNA"/>
</dbReference>
<dbReference type="GO" id="GO:0003677">
    <property type="term" value="F:DNA binding"/>
    <property type="evidence" value="ECO:0007669"/>
    <property type="project" value="UniProtKB-KW"/>
</dbReference>
<dbReference type="SUPFAM" id="SSF52172">
    <property type="entry name" value="CheY-like"/>
    <property type="match status" value="1"/>
</dbReference>
<dbReference type="AlphaFoldDB" id="A0A2K9ABR1"/>
<gene>
    <name evidence="2" type="ORF">CW740_00570</name>
</gene>
<dbReference type="OrthoDB" id="236568at2"/>
<dbReference type="CDD" id="cd17532">
    <property type="entry name" value="REC_LytTR_AlgR-like"/>
    <property type="match status" value="1"/>
</dbReference>
<keyword evidence="1" id="KW-0902">Two-component regulatory system</keyword>
<dbReference type="Proteomes" id="UP000232693">
    <property type="component" value="Chromosome"/>
</dbReference>
<sequence>MISVLIVDDEQPARQRLRRLLDEHPQLDIVGEADNGQTALELIEQQQPDLIFLDISMPVMNGMQVAKQLNQQAHQPHIIFTTAYDEYALQAFDVDAQDYLLKPIRQERLSKALQKLERQPTSGKPIFMSIRERDTVRRIPIADILFLHSDQKYTEVHLANEVLLSSDSLKDLEQRFANDFIRIHRSTLVNRHHLIGIEQDDNACLALIKGSKSKPEISRRHQPDVRQFLTANSA</sequence>
<dbReference type="InterPro" id="IPR007492">
    <property type="entry name" value="LytTR_DNA-bd_dom"/>
</dbReference>
<dbReference type="PROSITE" id="PS50930">
    <property type="entry name" value="HTH_LYTTR"/>
    <property type="match status" value="1"/>
</dbReference>
<dbReference type="PANTHER" id="PTHR37299:SF1">
    <property type="entry name" value="STAGE 0 SPORULATION PROTEIN A HOMOLOG"/>
    <property type="match status" value="1"/>
</dbReference>
<evidence type="ECO:0000313" key="2">
    <source>
        <dbReference type="EMBL" id="AUD77806.1"/>
    </source>
</evidence>
<keyword evidence="2" id="KW-0238">DNA-binding</keyword>
<dbReference type="PROSITE" id="PS50110">
    <property type="entry name" value="RESPONSE_REGULATORY"/>
    <property type="match status" value="1"/>
</dbReference>
<accession>A0A2K9ABR1</accession>